<organism evidence="1 2">
    <name type="scientific">Mycena rosella</name>
    <name type="common">Pink bonnet</name>
    <name type="synonym">Agaricus rosellus</name>
    <dbReference type="NCBI Taxonomy" id="1033263"/>
    <lineage>
        <taxon>Eukaryota</taxon>
        <taxon>Fungi</taxon>
        <taxon>Dikarya</taxon>
        <taxon>Basidiomycota</taxon>
        <taxon>Agaricomycotina</taxon>
        <taxon>Agaricomycetes</taxon>
        <taxon>Agaricomycetidae</taxon>
        <taxon>Agaricales</taxon>
        <taxon>Marasmiineae</taxon>
        <taxon>Mycenaceae</taxon>
        <taxon>Mycena</taxon>
    </lineage>
</organism>
<comment type="caution">
    <text evidence="1">The sequence shown here is derived from an EMBL/GenBank/DDBJ whole genome shotgun (WGS) entry which is preliminary data.</text>
</comment>
<dbReference type="Proteomes" id="UP001221757">
    <property type="component" value="Unassembled WGS sequence"/>
</dbReference>
<dbReference type="EMBL" id="JARKIE010000363">
    <property type="protein sequence ID" value="KAJ7649590.1"/>
    <property type="molecule type" value="Genomic_DNA"/>
</dbReference>
<sequence>MPRNAKQRRWILKYIGDKYARHSLDSTMGATHMQGADKWYVSQRVALDTSEAMSSREVQVGAHVGGRIGYGRGLEMWKQCRILVGGWCGDMAWWWEERKCVVVPGRRRMKEAESCRNSRGSTF</sequence>
<name>A0AAD7G0G4_MYCRO</name>
<gene>
    <name evidence="1" type="ORF">B0H17DRAFT_1147705</name>
</gene>
<dbReference type="AlphaFoldDB" id="A0AAD7G0G4"/>
<keyword evidence="2" id="KW-1185">Reference proteome</keyword>
<protein>
    <submittedName>
        <fullName evidence="1">Uncharacterized protein</fullName>
    </submittedName>
</protein>
<evidence type="ECO:0000313" key="2">
    <source>
        <dbReference type="Proteomes" id="UP001221757"/>
    </source>
</evidence>
<reference evidence="1" key="1">
    <citation type="submission" date="2023-03" db="EMBL/GenBank/DDBJ databases">
        <title>Massive genome expansion in bonnet fungi (Mycena s.s.) driven by repeated elements and novel gene families across ecological guilds.</title>
        <authorList>
            <consortium name="Lawrence Berkeley National Laboratory"/>
            <person name="Harder C.B."/>
            <person name="Miyauchi S."/>
            <person name="Viragh M."/>
            <person name="Kuo A."/>
            <person name="Thoen E."/>
            <person name="Andreopoulos B."/>
            <person name="Lu D."/>
            <person name="Skrede I."/>
            <person name="Drula E."/>
            <person name="Henrissat B."/>
            <person name="Morin E."/>
            <person name="Kohler A."/>
            <person name="Barry K."/>
            <person name="LaButti K."/>
            <person name="Morin E."/>
            <person name="Salamov A."/>
            <person name="Lipzen A."/>
            <person name="Mereny Z."/>
            <person name="Hegedus B."/>
            <person name="Baldrian P."/>
            <person name="Stursova M."/>
            <person name="Weitz H."/>
            <person name="Taylor A."/>
            <person name="Grigoriev I.V."/>
            <person name="Nagy L.G."/>
            <person name="Martin F."/>
            <person name="Kauserud H."/>
        </authorList>
    </citation>
    <scope>NUCLEOTIDE SEQUENCE</scope>
    <source>
        <strain evidence="1">CBHHK067</strain>
    </source>
</reference>
<accession>A0AAD7G0G4</accession>
<evidence type="ECO:0000313" key="1">
    <source>
        <dbReference type="EMBL" id="KAJ7649590.1"/>
    </source>
</evidence>
<proteinExistence type="predicted"/>